<gene>
    <name evidence="1" type="ORF">NP493_364g03052</name>
</gene>
<evidence type="ECO:0000313" key="1">
    <source>
        <dbReference type="EMBL" id="KAK2182184.1"/>
    </source>
</evidence>
<sequence length="175" mass="18783">MTMWQFSSLAKPCFCSHQTDGQTSQRWPTGRATCTETGRVSLASMDSTSLWHHQRRHASAATADGGYCGSKASYGMRCWSPLSPSGIVTHGYATATDTPVAMRVCHMTHSLVVLTCSHVLATRSHVTLVSCGFAVTCDHVSMGITFQVSSLGHPAHPCLCTKTELTCCSFCISSC</sequence>
<evidence type="ECO:0000313" key="2">
    <source>
        <dbReference type="Proteomes" id="UP001209878"/>
    </source>
</evidence>
<name>A0AAD9NW20_RIDPI</name>
<protein>
    <submittedName>
        <fullName evidence="1">Uncharacterized protein</fullName>
    </submittedName>
</protein>
<dbReference type="AlphaFoldDB" id="A0AAD9NW20"/>
<proteinExistence type="predicted"/>
<organism evidence="1 2">
    <name type="scientific">Ridgeia piscesae</name>
    <name type="common">Tubeworm</name>
    <dbReference type="NCBI Taxonomy" id="27915"/>
    <lineage>
        <taxon>Eukaryota</taxon>
        <taxon>Metazoa</taxon>
        <taxon>Spiralia</taxon>
        <taxon>Lophotrochozoa</taxon>
        <taxon>Annelida</taxon>
        <taxon>Polychaeta</taxon>
        <taxon>Sedentaria</taxon>
        <taxon>Canalipalpata</taxon>
        <taxon>Sabellida</taxon>
        <taxon>Siboglinidae</taxon>
        <taxon>Ridgeia</taxon>
    </lineage>
</organism>
<accession>A0AAD9NW20</accession>
<reference evidence="1" key="1">
    <citation type="journal article" date="2023" name="Mol. Biol. Evol.">
        <title>Third-Generation Sequencing Reveals the Adaptive Role of the Epigenome in Three Deep-Sea Polychaetes.</title>
        <authorList>
            <person name="Perez M."/>
            <person name="Aroh O."/>
            <person name="Sun Y."/>
            <person name="Lan Y."/>
            <person name="Juniper S.K."/>
            <person name="Young C.R."/>
            <person name="Angers B."/>
            <person name="Qian P.Y."/>
        </authorList>
    </citation>
    <scope>NUCLEOTIDE SEQUENCE</scope>
    <source>
        <strain evidence="1">R07B-5</strain>
    </source>
</reference>
<keyword evidence="2" id="KW-1185">Reference proteome</keyword>
<dbReference type="Proteomes" id="UP001209878">
    <property type="component" value="Unassembled WGS sequence"/>
</dbReference>
<comment type="caution">
    <text evidence="1">The sequence shown here is derived from an EMBL/GenBank/DDBJ whole genome shotgun (WGS) entry which is preliminary data.</text>
</comment>
<dbReference type="EMBL" id="JAODUO010000364">
    <property type="protein sequence ID" value="KAK2182184.1"/>
    <property type="molecule type" value="Genomic_DNA"/>
</dbReference>